<dbReference type="GO" id="GO:0008270">
    <property type="term" value="F:zinc ion binding"/>
    <property type="evidence" value="ECO:0007669"/>
    <property type="project" value="UniProtKB-KW"/>
</dbReference>
<evidence type="ECO:0000256" key="3">
    <source>
        <dbReference type="ARBA" id="ARBA00022679"/>
    </source>
</evidence>
<evidence type="ECO:0000313" key="11">
    <source>
        <dbReference type="Proteomes" id="UP001140560"/>
    </source>
</evidence>
<dbReference type="Pfam" id="PF01485">
    <property type="entry name" value="IBR"/>
    <property type="match status" value="1"/>
</dbReference>
<dbReference type="InterPro" id="IPR031127">
    <property type="entry name" value="E3_UB_ligase_RBR"/>
</dbReference>
<evidence type="ECO:0000256" key="4">
    <source>
        <dbReference type="ARBA" id="ARBA00022723"/>
    </source>
</evidence>
<keyword evidence="3" id="KW-0808">Transferase</keyword>
<dbReference type="AlphaFoldDB" id="A0A9W8XXT5"/>
<dbReference type="InterPro" id="IPR002867">
    <property type="entry name" value="IBR_dom"/>
</dbReference>
<evidence type="ECO:0000256" key="7">
    <source>
        <dbReference type="ARBA" id="ARBA00022786"/>
    </source>
</evidence>
<dbReference type="GO" id="GO:0016567">
    <property type="term" value="P:protein ubiquitination"/>
    <property type="evidence" value="ECO:0007669"/>
    <property type="project" value="InterPro"/>
</dbReference>
<feature type="domain" description="RING-type" evidence="9">
    <location>
        <begin position="175"/>
        <end position="342"/>
    </location>
</feature>
<dbReference type="PROSITE" id="PS51873">
    <property type="entry name" value="TRIAD"/>
    <property type="match status" value="1"/>
</dbReference>
<gene>
    <name evidence="10" type="ORF">N0V83_010744</name>
</gene>
<keyword evidence="4" id="KW-0479">Metal-binding</keyword>
<sequence length="342" mass="38493">MDTAFMNPHTALIAVRLQLADIDDLLDNLYDDTEIPDGDARLSFQVLRRDLQHQLQVLEGQVLALKILANEHENAKAFQKLIVEEKRAVDDHKLAMQLAGLAVNDPVAQRCADYEASLCDESVCDDDAQWDMAKELYASAFEPDVADRAPRNGIRTATAADTTANTKSRILNSKQHIKCNACMELVLRNDTLTLRCEPEPHTYCRTCLVDLFSSAIVNTSLFPPRCCKVPIPLDICRTMLPKKLIKDFDLKVEELATPNPTYCSNADCSKFIRPNDIKAEVGNCVYCKDKTCVRCKGKNHEGLCPHDPHVQLLMDAAKRGKWQQCTRCRNMVELAQGCFHMR</sequence>
<accession>A0A9W8XXT5</accession>
<evidence type="ECO:0000256" key="2">
    <source>
        <dbReference type="ARBA" id="ARBA00012251"/>
    </source>
</evidence>
<dbReference type="InterPro" id="IPR044066">
    <property type="entry name" value="TRIAD_supradom"/>
</dbReference>
<evidence type="ECO:0000256" key="1">
    <source>
        <dbReference type="ARBA" id="ARBA00001798"/>
    </source>
</evidence>
<evidence type="ECO:0000256" key="5">
    <source>
        <dbReference type="ARBA" id="ARBA00022737"/>
    </source>
</evidence>
<evidence type="ECO:0000259" key="9">
    <source>
        <dbReference type="PROSITE" id="PS51873"/>
    </source>
</evidence>
<dbReference type="EC" id="2.3.2.31" evidence="2"/>
<dbReference type="EMBL" id="JAPEUY010000022">
    <property type="protein sequence ID" value="KAJ4361803.1"/>
    <property type="molecule type" value="Genomic_DNA"/>
</dbReference>
<dbReference type="GO" id="GO:0061630">
    <property type="term" value="F:ubiquitin protein ligase activity"/>
    <property type="evidence" value="ECO:0007669"/>
    <property type="project" value="UniProtKB-EC"/>
</dbReference>
<keyword evidence="6" id="KW-0863">Zinc-finger</keyword>
<proteinExistence type="predicted"/>
<dbReference type="Proteomes" id="UP001140560">
    <property type="component" value="Unassembled WGS sequence"/>
</dbReference>
<keyword evidence="5" id="KW-0677">Repeat</keyword>
<organism evidence="10 11">
    <name type="scientific">Neocucurbitaria cava</name>
    <dbReference type="NCBI Taxonomy" id="798079"/>
    <lineage>
        <taxon>Eukaryota</taxon>
        <taxon>Fungi</taxon>
        <taxon>Dikarya</taxon>
        <taxon>Ascomycota</taxon>
        <taxon>Pezizomycotina</taxon>
        <taxon>Dothideomycetes</taxon>
        <taxon>Pleosporomycetidae</taxon>
        <taxon>Pleosporales</taxon>
        <taxon>Pleosporineae</taxon>
        <taxon>Cucurbitariaceae</taxon>
        <taxon>Neocucurbitaria</taxon>
    </lineage>
</organism>
<dbReference type="CDD" id="cd20335">
    <property type="entry name" value="BRcat_RBR"/>
    <property type="match status" value="1"/>
</dbReference>
<reference evidence="10" key="1">
    <citation type="submission" date="2022-10" db="EMBL/GenBank/DDBJ databases">
        <title>Tapping the CABI collections for fungal endophytes: first genome assemblies for Collariella, Neodidymelliopsis, Ascochyta clinopodiicola, Didymella pomorum, Didymosphaeria variabile, Neocosmospora piperis and Neocucurbitaria cava.</title>
        <authorList>
            <person name="Hill R."/>
        </authorList>
    </citation>
    <scope>NUCLEOTIDE SEQUENCE</scope>
    <source>
        <strain evidence="10">IMI 356814</strain>
    </source>
</reference>
<dbReference type="OrthoDB" id="9977870at2759"/>
<evidence type="ECO:0000256" key="8">
    <source>
        <dbReference type="ARBA" id="ARBA00022833"/>
    </source>
</evidence>
<comment type="caution">
    <text evidence="10">The sequence shown here is derived from an EMBL/GenBank/DDBJ whole genome shotgun (WGS) entry which is preliminary data.</text>
</comment>
<evidence type="ECO:0000313" key="10">
    <source>
        <dbReference type="EMBL" id="KAJ4361803.1"/>
    </source>
</evidence>
<comment type="catalytic activity">
    <reaction evidence="1">
        <text>[E2 ubiquitin-conjugating enzyme]-S-ubiquitinyl-L-cysteine + [acceptor protein]-L-lysine = [E2 ubiquitin-conjugating enzyme]-L-cysteine + [acceptor protein]-N(6)-ubiquitinyl-L-lysine.</text>
        <dbReference type="EC" id="2.3.2.31"/>
    </reaction>
</comment>
<evidence type="ECO:0000256" key="6">
    <source>
        <dbReference type="ARBA" id="ARBA00022771"/>
    </source>
</evidence>
<keyword evidence="11" id="KW-1185">Reference proteome</keyword>
<name>A0A9W8XXT5_9PLEO</name>
<protein>
    <recommendedName>
        <fullName evidence="2">RBR-type E3 ubiquitin transferase</fullName>
        <ecNumber evidence="2">2.3.2.31</ecNumber>
    </recommendedName>
</protein>
<dbReference type="PANTHER" id="PTHR11685">
    <property type="entry name" value="RBR FAMILY RING FINGER AND IBR DOMAIN-CONTAINING"/>
    <property type="match status" value="1"/>
</dbReference>
<keyword evidence="7" id="KW-0833">Ubl conjugation pathway</keyword>
<keyword evidence="8" id="KW-0862">Zinc</keyword>